<keyword evidence="2" id="KW-0560">Oxidoreductase</keyword>
<dbReference type="AlphaFoldDB" id="X1JGU2"/>
<dbReference type="Gene3D" id="3.40.50.720">
    <property type="entry name" value="NAD(P)-binding Rossmann-like Domain"/>
    <property type="match status" value="2"/>
</dbReference>
<evidence type="ECO:0000259" key="4">
    <source>
        <dbReference type="Pfam" id="PF02826"/>
    </source>
</evidence>
<name>X1JGU2_9ZZZZ</name>
<feature type="non-terminal residue" evidence="5">
    <location>
        <position position="1"/>
    </location>
</feature>
<dbReference type="PROSITE" id="PS00671">
    <property type="entry name" value="D_2_HYDROXYACID_DH_3"/>
    <property type="match status" value="1"/>
</dbReference>
<protein>
    <recommendedName>
        <fullName evidence="4">D-isomer specific 2-hydroxyacid dehydrogenase NAD-binding domain-containing protein</fullName>
    </recommendedName>
</protein>
<dbReference type="InterPro" id="IPR036291">
    <property type="entry name" value="NAD(P)-bd_dom_sf"/>
</dbReference>
<dbReference type="PANTHER" id="PTHR43761:SF1">
    <property type="entry name" value="D-ISOMER SPECIFIC 2-HYDROXYACID DEHYDROGENASE CATALYTIC DOMAIN-CONTAINING PROTEIN-RELATED"/>
    <property type="match status" value="1"/>
</dbReference>
<keyword evidence="3" id="KW-0520">NAD</keyword>
<dbReference type="GO" id="GO:0051287">
    <property type="term" value="F:NAD binding"/>
    <property type="evidence" value="ECO:0007669"/>
    <property type="project" value="InterPro"/>
</dbReference>
<feature type="domain" description="D-isomer specific 2-hydroxyacid dehydrogenase NAD-binding" evidence="4">
    <location>
        <begin position="8"/>
        <end position="104"/>
    </location>
</feature>
<comment type="similarity">
    <text evidence="1">Belongs to the D-isomer specific 2-hydroxyacid dehydrogenase family.</text>
</comment>
<evidence type="ECO:0000256" key="1">
    <source>
        <dbReference type="ARBA" id="ARBA00005854"/>
    </source>
</evidence>
<organism evidence="5">
    <name type="scientific">marine sediment metagenome</name>
    <dbReference type="NCBI Taxonomy" id="412755"/>
    <lineage>
        <taxon>unclassified sequences</taxon>
        <taxon>metagenomes</taxon>
        <taxon>ecological metagenomes</taxon>
    </lineage>
</organism>
<dbReference type="EMBL" id="BARU01046832">
    <property type="protein sequence ID" value="GAH93936.1"/>
    <property type="molecule type" value="Genomic_DNA"/>
</dbReference>
<gene>
    <name evidence="5" type="ORF">S03H2_70458</name>
</gene>
<accession>X1JGU2</accession>
<evidence type="ECO:0000256" key="3">
    <source>
        <dbReference type="ARBA" id="ARBA00023027"/>
    </source>
</evidence>
<reference evidence="5" key="1">
    <citation type="journal article" date="2014" name="Front. Microbiol.">
        <title>High frequency of phylogenetically diverse reductive dehalogenase-homologous genes in deep subseafloor sedimentary metagenomes.</title>
        <authorList>
            <person name="Kawai M."/>
            <person name="Futagami T."/>
            <person name="Toyoda A."/>
            <person name="Takaki Y."/>
            <person name="Nishi S."/>
            <person name="Hori S."/>
            <person name="Arai W."/>
            <person name="Tsubouchi T."/>
            <person name="Morono Y."/>
            <person name="Uchiyama I."/>
            <person name="Ito T."/>
            <person name="Fujiyama A."/>
            <person name="Inagaki F."/>
            <person name="Takami H."/>
        </authorList>
    </citation>
    <scope>NUCLEOTIDE SEQUENCE</scope>
    <source>
        <strain evidence="5">Expedition CK06-06</strain>
    </source>
</reference>
<evidence type="ECO:0000256" key="2">
    <source>
        <dbReference type="ARBA" id="ARBA00023002"/>
    </source>
</evidence>
<proteinExistence type="inferred from homology"/>
<dbReference type="SUPFAM" id="SSF51735">
    <property type="entry name" value="NAD(P)-binding Rossmann-fold domains"/>
    <property type="match status" value="1"/>
</dbReference>
<dbReference type="InterPro" id="IPR050418">
    <property type="entry name" value="D-iso_2-hydroxyacid_DH_PdxB"/>
</dbReference>
<dbReference type="GO" id="GO:0016491">
    <property type="term" value="F:oxidoreductase activity"/>
    <property type="evidence" value="ECO:0007669"/>
    <property type="project" value="UniProtKB-KW"/>
</dbReference>
<dbReference type="InterPro" id="IPR029753">
    <property type="entry name" value="D-isomer_DH_CS"/>
</dbReference>
<dbReference type="Pfam" id="PF02826">
    <property type="entry name" value="2-Hacid_dh_C"/>
    <property type="match status" value="1"/>
</dbReference>
<dbReference type="InterPro" id="IPR006140">
    <property type="entry name" value="D-isomer_DH_NAD-bd"/>
</dbReference>
<evidence type="ECO:0000313" key="5">
    <source>
        <dbReference type="EMBL" id="GAH93936.1"/>
    </source>
</evidence>
<comment type="caution">
    <text evidence="5">The sequence shown here is derived from an EMBL/GenBank/DDBJ whole genome shotgun (WGS) entry which is preliminary data.</text>
</comment>
<dbReference type="PANTHER" id="PTHR43761">
    <property type="entry name" value="D-ISOMER SPECIFIC 2-HYDROXYACID DEHYDROGENASE FAMILY PROTEIN (AFU_ORTHOLOGUE AFUA_1G13630)"/>
    <property type="match status" value="1"/>
</dbReference>
<feature type="non-terminal residue" evidence="5">
    <location>
        <position position="122"/>
    </location>
</feature>
<sequence length="122" mass="13357">GLEWVGGVADLPQLLKRTDYLFICVPLTSETRNMINKQELSLLPKGAFILNAARGPIINKEALMKALDSGHLRGVALDVYWKEPPEPKDPILDYPNVLATPHIAGVTDVSDRGITAKVVENI</sequence>